<dbReference type="Pfam" id="PF00550">
    <property type="entry name" value="PP-binding"/>
    <property type="match status" value="1"/>
</dbReference>
<dbReference type="InterPro" id="IPR009081">
    <property type="entry name" value="PP-bd_ACP"/>
</dbReference>
<dbReference type="InterPro" id="IPR036736">
    <property type="entry name" value="ACP-like_sf"/>
</dbReference>
<proteinExistence type="predicted"/>
<keyword evidence="5" id="KW-1185">Reference proteome</keyword>
<dbReference type="SUPFAM" id="SSF47336">
    <property type="entry name" value="ACP-like"/>
    <property type="match status" value="1"/>
</dbReference>
<evidence type="ECO:0000313" key="5">
    <source>
        <dbReference type="Proteomes" id="UP000315235"/>
    </source>
</evidence>
<evidence type="ECO:0000256" key="2">
    <source>
        <dbReference type="ARBA" id="ARBA00022553"/>
    </source>
</evidence>
<gene>
    <name evidence="4" type="ORF">FM069_08780</name>
</gene>
<dbReference type="Proteomes" id="UP000315235">
    <property type="component" value="Unassembled WGS sequence"/>
</dbReference>
<dbReference type="PROSITE" id="PS00012">
    <property type="entry name" value="PHOSPHOPANTETHEINE"/>
    <property type="match status" value="1"/>
</dbReference>
<dbReference type="RefSeq" id="WP_143487921.1">
    <property type="nucleotide sequence ID" value="NZ_VJOY01000005.1"/>
</dbReference>
<feature type="domain" description="Carrier" evidence="3">
    <location>
        <begin position="4"/>
        <end position="81"/>
    </location>
</feature>
<evidence type="ECO:0000256" key="1">
    <source>
        <dbReference type="ARBA" id="ARBA00022450"/>
    </source>
</evidence>
<dbReference type="PROSITE" id="PS50075">
    <property type="entry name" value="CARRIER"/>
    <property type="match status" value="1"/>
</dbReference>
<keyword evidence="1" id="KW-0596">Phosphopantetheine</keyword>
<organism evidence="4 5">
    <name type="scientific">Pseudomonas mangiferae</name>
    <dbReference type="NCBI Taxonomy" id="2593654"/>
    <lineage>
        <taxon>Bacteria</taxon>
        <taxon>Pseudomonadati</taxon>
        <taxon>Pseudomonadota</taxon>
        <taxon>Gammaproteobacteria</taxon>
        <taxon>Pseudomonadales</taxon>
        <taxon>Pseudomonadaceae</taxon>
        <taxon>Pseudomonas</taxon>
    </lineage>
</organism>
<dbReference type="SMART" id="SM00823">
    <property type="entry name" value="PKS_PP"/>
    <property type="match status" value="1"/>
</dbReference>
<sequence>MNRVERERIVAFLRERILQRTGLPEARLDNDTPLTDLGIKSVDVVLISGEIEDHFDLEVDPVMMFEYRTVDAVADRLLVLLERA</sequence>
<evidence type="ECO:0000313" key="4">
    <source>
        <dbReference type="EMBL" id="TRX75185.1"/>
    </source>
</evidence>
<accession>A0A553H0A1</accession>
<comment type="caution">
    <text evidence="4">The sequence shown here is derived from an EMBL/GenBank/DDBJ whole genome shotgun (WGS) entry which is preliminary data.</text>
</comment>
<dbReference type="AlphaFoldDB" id="A0A553H0A1"/>
<keyword evidence="2" id="KW-0597">Phosphoprotein</keyword>
<dbReference type="OrthoDB" id="9023404at2"/>
<protein>
    <submittedName>
        <fullName evidence="4">Acyl carrier protein</fullName>
    </submittedName>
</protein>
<evidence type="ECO:0000259" key="3">
    <source>
        <dbReference type="PROSITE" id="PS50075"/>
    </source>
</evidence>
<name>A0A553H0A1_9PSED</name>
<reference evidence="4 5" key="1">
    <citation type="submission" date="2019-07" db="EMBL/GenBank/DDBJ databases">
        <title>Pseudomonas mangiferae sp. nov., isolated from bark of mango tree in Thailand.</title>
        <authorList>
            <person name="Srisuk N."/>
            <person name="Anurat P."/>
        </authorList>
    </citation>
    <scope>NUCLEOTIDE SEQUENCE [LARGE SCALE GENOMIC DNA]</scope>
    <source>
        <strain evidence="4 5">DMKU_BBB3-04</strain>
    </source>
</reference>
<dbReference type="InterPro" id="IPR020806">
    <property type="entry name" value="PKS_PP-bd"/>
</dbReference>
<dbReference type="Gene3D" id="1.10.1200.10">
    <property type="entry name" value="ACP-like"/>
    <property type="match status" value="1"/>
</dbReference>
<dbReference type="EMBL" id="VJOY01000005">
    <property type="protein sequence ID" value="TRX75185.1"/>
    <property type="molecule type" value="Genomic_DNA"/>
</dbReference>
<dbReference type="GO" id="GO:0031177">
    <property type="term" value="F:phosphopantetheine binding"/>
    <property type="evidence" value="ECO:0007669"/>
    <property type="project" value="InterPro"/>
</dbReference>
<dbReference type="InterPro" id="IPR006162">
    <property type="entry name" value="Ppantetheine_attach_site"/>
</dbReference>